<dbReference type="InterPro" id="IPR017896">
    <property type="entry name" value="4Fe4S_Fe-S-bd"/>
</dbReference>
<dbReference type="PANTHER" id="PTHR42827">
    <property type="entry name" value="IRON-SULFUR CLUSTER-BINDING PROTEIN-RELATED"/>
    <property type="match status" value="1"/>
</dbReference>
<evidence type="ECO:0000259" key="1">
    <source>
        <dbReference type="PROSITE" id="PS51379"/>
    </source>
</evidence>
<dbReference type="Proteomes" id="UP000627781">
    <property type="component" value="Unassembled WGS sequence"/>
</dbReference>
<evidence type="ECO:0000313" key="2">
    <source>
        <dbReference type="EMBL" id="MBD7912456.1"/>
    </source>
</evidence>
<keyword evidence="3" id="KW-1185">Reference proteome</keyword>
<dbReference type="RefSeq" id="WP_143318395.1">
    <property type="nucleotide sequence ID" value="NZ_JACSRA010000024.1"/>
</dbReference>
<evidence type="ECO:0000313" key="3">
    <source>
        <dbReference type="Proteomes" id="UP000627781"/>
    </source>
</evidence>
<dbReference type="PANTHER" id="PTHR42827:SF1">
    <property type="entry name" value="IRON-SULFUR CLUSTER-BINDING PROTEIN"/>
    <property type="match status" value="1"/>
</dbReference>
<protein>
    <submittedName>
        <fullName evidence="2">Epoxyqueuosine reductase</fullName>
    </submittedName>
</protein>
<sequence length="223" mass="24427">MKDKIKEIFINLGADLCGVASVDLFVNSPEGFHPKDIFSDCKSVIVFAKKIPKGLANVNPRIVYRQFNNVALTEIDRIAYLGSNELEKIPNAIAVPIPCDNPYDYWDEENLEGKGTLSMKHAAVLAGIGTLGKNTLLLNSKYGNMLTLGAVLTNLDLPSDPPARDICLKGCRICIDNCPGKAINENHVTQKNCRKCAYGSNDRGLWVVNCNKCRINCPMSLGL</sequence>
<comment type="caution">
    <text evidence="2">The sequence shown here is derived from an EMBL/GenBank/DDBJ whole genome shotgun (WGS) entry which is preliminary data.</text>
</comment>
<organism evidence="2 3">
    <name type="scientific">Clostridium cibarium</name>
    <dbReference type="NCBI Taxonomy" id="2762247"/>
    <lineage>
        <taxon>Bacteria</taxon>
        <taxon>Bacillati</taxon>
        <taxon>Bacillota</taxon>
        <taxon>Clostridia</taxon>
        <taxon>Eubacteriales</taxon>
        <taxon>Clostridiaceae</taxon>
        <taxon>Clostridium</taxon>
    </lineage>
</organism>
<feature type="domain" description="4Fe-4S ferredoxin-type" evidence="1">
    <location>
        <begin position="158"/>
        <end position="188"/>
    </location>
</feature>
<proteinExistence type="predicted"/>
<dbReference type="EMBL" id="JACSRA010000024">
    <property type="protein sequence ID" value="MBD7912456.1"/>
    <property type="molecule type" value="Genomic_DNA"/>
</dbReference>
<reference evidence="2 3" key="1">
    <citation type="submission" date="2020-08" db="EMBL/GenBank/DDBJ databases">
        <title>A Genomic Blueprint of the Chicken Gut Microbiome.</title>
        <authorList>
            <person name="Gilroy R."/>
            <person name="Ravi A."/>
            <person name="Getino M."/>
            <person name="Pursley I."/>
            <person name="Horton D.L."/>
            <person name="Alikhan N.-F."/>
            <person name="Baker D."/>
            <person name="Gharbi K."/>
            <person name="Hall N."/>
            <person name="Watson M."/>
            <person name="Adriaenssens E.M."/>
            <person name="Foster-Nyarko E."/>
            <person name="Jarju S."/>
            <person name="Secka A."/>
            <person name="Antonio M."/>
            <person name="Oren A."/>
            <person name="Chaudhuri R."/>
            <person name="La Ragione R.M."/>
            <person name="Hildebrand F."/>
            <person name="Pallen M.J."/>
        </authorList>
    </citation>
    <scope>NUCLEOTIDE SEQUENCE [LARGE SCALE GENOMIC DNA]</scope>
    <source>
        <strain evidence="2 3">Sa3CVN1</strain>
    </source>
</reference>
<accession>A0ABR8PWA5</accession>
<dbReference type="SUPFAM" id="SSF46548">
    <property type="entry name" value="alpha-helical ferredoxin"/>
    <property type="match status" value="1"/>
</dbReference>
<dbReference type="PROSITE" id="PS51379">
    <property type="entry name" value="4FE4S_FER_2"/>
    <property type="match status" value="1"/>
</dbReference>
<name>A0ABR8PWA5_9CLOT</name>
<gene>
    <name evidence="2" type="ORF">H9661_13920</name>
</gene>